<protein>
    <recommendedName>
        <fullName evidence="3">DUF4350 domain-containing protein</fullName>
    </recommendedName>
</protein>
<dbReference type="GeneID" id="57396557"/>
<evidence type="ECO:0000259" key="3">
    <source>
        <dbReference type="Pfam" id="PF14258"/>
    </source>
</evidence>
<keyword evidence="2" id="KW-0472">Membrane</keyword>
<feature type="compositionally biased region" description="Acidic residues" evidence="1">
    <location>
        <begin position="140"/>
        <end position="178"/>
    </location>
</feature>
<feature type="domain" description="DUF4350" evidence="3">
    <location>
        <begin position="43"/>
        <end position="290"/>
    </location>
</feature>
<accession>A0A679GMX1</accession>
<dbReference type="Proteomes" id="UP000501237">
    <property type="component" value="Chromosome"/>
</dbReference>
<dbReference type="KEGG" id="poj:PtoMrB4_13410"/>
<keyword evidence="2" id="KW-0812">Transmembrane</keyword>
<name>A0A679GMX1_9GAMM</name>
<reference evidence="4 5" key="1">
    <citation type="journal article" date="2020" name="Microbiol. Resour. Announc.">
        <title>Complete genome sequence of Pseudomonas otitidis strain MrB4, isolated from Lake Biwa in Japan.</title>
        <authorList>
            <person name="Miyazaki K."/>
            <person name="Hase E."/>
            <person name="Maruya T."/>
        </authorList>
    </citation>
    <scope>NUCLEOTIDE SEQUENCE [LARGE SCALE GENOMIC DNA]</scope>
    <source>
        <strain evidence="4 5">MrB4</strain>
    </source>
</reference>
<proteinExistence type="predicted"/>
<dbReference type="RefSeq" id="WP_172432848.1">
    <property type="nucleotide sequence ID" value="NZ_AP022642.1"/>
</dbReference>
<evidence type="ECO:0000313" key="4">
    <source>
        <dbReference type="EMBL" id="BCA27364.1"/>
    </source>
</evidence>
<dbReference type="AlphaFoldDB" id="A0A679GMX1"/>
<dbReference type="EMBL" id="AP022642">
    <property type="protein sequence ID" value="BCA27364.1"/>
    <property type="molecule type" value="Genomic_DNA"/>
</dbReference>
<keyword evidence="2" id="KW-1133">Transmembrane helix</keyword>
<evidence type="ECO:0000256" key="1">
    <source>
        <dbReference type="SAM" id="MobiDB-lite"/>
    </source>
</evidence>
<evidence type="ECO:0000256" key="2">
    <source>
        <dbReference type="SAM" id="Phobius"/>
    </source>
</evidence>
<dbReference type="Pfam" id="PF14258">
    <property type="entry name" value="DUF4350"/>
    <property type="match status" value="1"/>
</dbReference>
<sequence>MSRRGQFILGALAFLIIGLIAIYLLGRLEPYEETLELGAAPEARQDDYLAAQYYLKRQGIEASRADNLSVLDTLPAPGNTLLLIASRENMTPSQADRVLEWASKGGHLLFVAEALYDEETGTSDDLLLNRLGIQQFDAEELDDVDEDAPESAADEEQATDSEDADSEADSNEDADPGIDEATQQAEAPADEQDADEQPEADGEDDGEPYPELTKLYLENEDAPAYIDFDTRFHLYDSEDRAHAWANSDKATHMLQMNYGNGLVTVLTDSWIWQNDNIASHDNAWLLWYLTQDTHATLLYNADRDDLASLLGRHFPEALAALALLVLLGLWHVGLRQGPQIAPANRARRQLEEHLRASADFLLRRSGNQVLLRHLQGDILRRARRRHPGFERLGVAEQWQVLSRLSRLPPSAISQAMRPLPKQRLSASEFTRQVAHLQSLRNAL</sequence>
<feature type="compositionally biased region" description="Acidic residues" evidence="1">
    <location>
        <begin position="188"/>
        <end position="208"/>
    </location>
</feature>
<feature type="region of interest" description="Disordered" evidence="1">
    <location>
        <begin position="140"/>
        <end position="210"/>
    </location>
</feature>
<gene>
    <name evidence="4" type="ORF">PtoMrB4_13410</name>
</gene>
<organism evidence="4 5">
    <name type="scientific">Metapseudomonas otitidis</name>
    <dbReference type="NCBI Taxonomy" id="319939"/>
    <lineage>
        <taxon>Bacteria</taxon>
        <taxon>Pseudomonadati</taxon>
        <taxon>Pseudomonadota</taxon>
        <taxon>Gammaproteobacteria</taxon>
        <taxon>Pseudomonadales</taxon>
        <taxon>Pseudomonadaceae</taxon>
        <taxon>Metapseudomonas</taxon>
    </lineage>
</organism>
<dbReference type="InterPro" id="IPR025646">
    <property type="entry name" value="DUF4350"/>
</dbReference>
<feature type="transmembrane region" description="Helical" evidence="2">
    <location>
        <begin position="7"/>
        <end position="26"/>
    </location>
</feature>
<evidence type="ECO:0000313" key="5">
    <source>
        <dbReference type="Proteomes" id="UP000501237"/>
    </source>
</evidence>